<feature type="transmembrane region" description="Helical" evidence="1">
    <location>
        <begin position="12"/>
        <end position="34"/>
    </location>
</feature>
<keyword evidence="1" id="KW-0812">Transmembrane</keyword>
<keyword evidence="1" id="KW-1133">Transmembrane helix</keyword>
<evidence type="ECO:0000256" key="1">
    <source>
        <dbReference type="SAM" id="Phobius"/>
    </source>
</evidence>
<evidence type="ECO:0000313" key="2">
    <source>
        <dbReference type="EMBL" id="CBW47083.1"/>
    </source>
</evidence>
<evidence type="ECO:0000313" key="3">
    <source>
        <dbReference type="Proteomes" id="UP000258344"/>
    </source>
</evidence>
<name>E3PZD2_9CAUD</name>
<protein>
    <submittedName>
        <fullName evidence="2">Uncharacterized protein</fullName>
    </submittedName>
</protein>
<reference evidence="2 3" key="1">
    <citation type="journal article" date="2014" name="Front. Microbiol.">
        <title>Comparative genomics defines the core genome of the growing N4-like phage genus and identifies N4-like Roseophage specific genes.</title>
        <authorList>
            <person name="Chan J.Z."/>
            <person name="Millard A.D."/>
            <person name="Mann N.H."/>
            <person name="Schafer H."/>
        </authorList>
    </citation>
    <scope>NUCLEOTIDE SEQUENCE [LARGE SCALE GENOMIC DNA]</scope>
</reference>
<dbReference type="Proteomes" id="UP000258344">
    <property type="component" value="Segment"/>
</dbReference>
<sequence>MGCGLRLLLQMIGQYIFLSILTVLVGVFLFDLTVSAIDAQITMQLLQVERTLNQ</sequence>
<proteinExistence type="predicted"/>
<keyword evidence="1" id="KW-0472">Membrane</keyword>
<accession>E3PZD2</accession>
<dbReference type="EMBL" id="FR682616">
    <property type="protein sequence ID" value="CBW47083.1"/>
    <property type="molecule type" value="Genomic_DNA"/>
</dbReference>
<organism evidence="2 3">
    <name type="scientific">Roseovarius sp. 217 phage 1</name>
    <dbReference type="NCBI Taxonomy" id="874471"/>
    <lineage>
        <taxon>Viruses</taxon>
        <taxon>Duplodnaviria</taxon>
        <taxon>Heunggongvirae</taxon>
        <taxon>Uroviricota</taxon>
        <taxon>Caudoviricetes</taxon>
        <taxon>Schitoviridae</taxon>
        <taxon>Rhodovirinae</taxon>
        <taxon>Plymouthvirus</taxon>
        <taxon>Roseovarius Plymouth podovirus 1</taxon>
    </lineage>
</organism>